<evidence type="ECO:0000313" key="3">
    <source>
        <dbReference type="Proteomes" id="UP001601992"/>
    </source>
</evidence>
<proteinExistence type="predicted"/>
<dbReference type="EMBL" id="JBIAQY010000014">
    <property type="protein sequence ID" value="MFF3572571.1"/>
    <property type="molecule type" value="Genomic_DNA"/>
</dbReference>
<keyword evidence="3" id="KW-1185">Reference proteome</keyword>
<dbReference type="InterPro" id="IPR037401">
    <property type="entry name" value="SnoaL-like"/>
</dbReference>
<dbReference type="Proteomes" id="UP001601992">
    <property type="component" value="Unassembled WGS sequence"/>
</dbReference>
<dbReference type="Gene3D" id="3.10.450.50">
    <property type="match status" value="1"/>
</dbReference>
<organism evidence="2 3">
    <name type="scientific">Nocardia jiangxiensis</name>
    <dbReference type="NCBI Taxonomy" id="282685"/>
    <lineage>
        <taxon>Bacteria</taxon>
        <taxon>Bacillati</taxon>
        <taxon>Actinomycetota</taxon>
        <taxon>Actinomycetes</taxon>
        <taxon>Mycobacteriales</taxon>
        <taxon>Nocardiaceae</taxon>
        <taxon>Nocardia</taxon>
    </lineage>
</organism>
<evidence type="ECO:0000259" key="1">
    <source>
        <dbReference type="Pfam" id="PF13577"/>
    </source>
</evidence>
<name>A0ABW6SBK0_9NOCA</name>
<sequence length="155" mass="17120">MEPADTLAVTMLAARYAHSVDRRDATRLASLLTPEVVLVLPPELNGADAPSELTGRKEVVDSVLKSVSRFVATRHVLEQQTLEMISRNGARGEAYCTAHHIYSRDGGHRDARIAIRYQDTFARDGDTWLFSRRELVVDFIEDVPVTLPAPPGPAV</sequence>
<reference evidence="2 3" key="1">
    <citation type="submission" date="2024-10" db="EMBL/GenBank/DDBJ databases">
        <title>The Natural Products Discovery Center: Release of the First 8490 Sequenced Strains for Exploring Actinobacteria Biosynthetic Diversity.</title>
        <authorList>
            <person name="Kalkreuter E."/>
            <person name="Kautsar S.A."/>
            <person name="Yang D."/>
            <person name="Bader C.D."/>
            <person name="Teijaro C.N."/>
            <person name="Fluegel L."/>
            <person name="Davis C.M."/>
            <person name="Simpson J.R."/>
            <person name="Lauterbach L."/>
            <person name="Steele A.D."/>
            <person name="Gui C."/>
            <person name="Meng S."/>
            <person name="Li G."/>
            <person name="Viehrig K."/>
            <person name="Ye F."/>
            <person name="Su P."/>
            <person name="Kiefer A.F."/>
            <person name="Nichols A."/>
            <person name="Cepeda A.J."/>
            <person name="Yan W."/>
            <person name="Fan B."/>
            <person name="Jiang Y."/>
            <person name="Adhikari A."/>
            <person name="Zheng C.-J."/>
            <person name="Schuster L."/>
            <person name="Cowan T.M."/>
            <person name="Smanski M.J."/>
            <person name="Chevrette M.G."/>
            <person name="De Carvalho L.P.S."/>
            <person name="Shen B."/>
        </authorList>
    </citation>
    <scope>NUCLEOTIDE SEQUENCE [LARGE SCALE GENOMIC DNA]</scope>
    <source>
        <strain evidence="2 3">NPDC002593</strain>
    </source>
</reference>
<dbReference type="SUPFAM" id="SSF54427">
    <property type="entry name" value="NTF2-like"/>
    <property type="match status" value="1"/>
</dbReference>
<dbReference type="RefSeq" id="WP_387406092.1">
    <property type="nucleotide sequence ID" value="NZ_JBIAQY010000014.1"/>
</dbReference>
<feature type="domain" description="SnoaL-like" evidence="1">
    <location>
        <begin position="4"/>
        <end position="133"/>
    </location>
</feature>
<dbReference type="CDD" id="cd00531">
    <property type="entry name" value="NTF2_like"/>
    <property type="match status" value="1"/>
</dbReference>
<evidence type="ECO:0000313" key="2">
    <source>
        <dbReference type="EMBL" id="MFF3572571.1"/>
    </source>
</evidence>
<gene>
    <name evidence="2" type="ORF">ACFYXQ_32865</name>
</gene>
<protein>
    <submittedName>
        <fullName evidence="2">Nuclear transport factor 2 family protein</fullName>
    </submittedName>
</protein>
<accession>A0ABW6SBK0</accession>
<dbReference type="Pfam" id="PF13577">
    <property type="entry name" value="SnoaL_4"/>
    <property type="match status" value="1"/>
</dbReference>
<comment type="caution">
    <text evidence="2">The sequence shown here is derived from an EMBL/GenBank/DDBJ whole genome shotgun (WGS) entry which is preliminary data.</text>
</comment>
<dbReference type="InterPro" id="IPR032710">
    <property type="entry name" value="NTF2-like_dom_sf"/>
</dbReference>